<evidence type="ECO:0000313" key="1">
    <source>
        <dbReference type="EMBL" id="EES89571.1"/>
    </source>
</evidence>
<sequence>MIEVELLGPLGNQKFTSNAKDFYALKQELQQDSNIQAWLKDCAIALNDEIVQSLDTPLKDGDKVVILPPVCGG</sequence>
<dbReference type="OrthoDB" id="5339935at2"/>
<reference evidence="1 2" key="1">
    <citation type="journal article" date="2009" name="J. Bacteriol.">
        <title>Genome sequence of the emerging pathogen Helicobacter canadensis.</title>
        <authorList>
            <person name="Loman N.J."/>
            <person name="Snyder L.A."/>
            <person name="Linton J.D."/>
            <person name="Langdon R."/>
            <person name="Lawson A.J."/>
            <person name="Weinstock G.M."/>
            <person name="Wren B.W."/>
            <person name="Pallen M.J."/>
        </authorList>
    </citation>
    <scope>NUCLEOTIDE SEQUENCE [LARGE SCALE GENOMIC DNA]</scope>
    <source>
        <strain evidence="1 2">MIT 98-5491</strain>
    </source>
</reference>
<dbReference type="SUPFAM" id="SSF54285">
    <property type="entry name" value="MoaD/ThiS"/>
    <property type="match status" value="1"/>
</dbReference>
<keyword evidence="2" id="KW-1185">Reference proteome</keyword>
<dbReference type="EMBL" id="CM000776">
    <property type="protein sequence ID" value="EES89571.1"/>
    <property type="molecule type" value="Genomic_DNA"/>
</dbReference>
<organism evidence="1 2">
    <name type="scientific">Helicobacter canadensis MIT 98-5491</name>
    <dbReference type="NCBI Taxonomy" id="537970"/>
    <lineage>
        <taxon>Bacteria</taxon>
        <taxon>Pseudomonadati</taxon>
        <taxon>Campylobacterota</taxon>
        <taxon>Epsilonproteobacteria</taxon>
        <taxon>Campylobacterales</taxon>
        <taxon>Helicobacteraceae</taxon>
        <taxon>Helicobacter</taxon>
    </lineage>
</organism>
<protein>
    <submittedName>
        <fullName evidence="1">Molybdopterin converting factor, subunit 1</fullName>
    </submittedName>
</protein>
<dbReference type="STRING" id="537970.HCAN_0857"/>
<proteinExistence type="predicted"/>
<dbReference type="Gene3D" id="3.10.20.30">
    <property type="match status" value="1"/>
</dbReference>
<dbReference type="InterPro" id="IPR012675">
    <property type="entry name" value="Beta-grasp_dom_sf"/>
</dbReference>
<dbReference type="Pfam" id="PF02597">
    <property type="entry name" value="ThiS"/>
    <property type="match status" value="1"/>
</dbReference>
<dbReference type="Proteomes" id="UP000007032">
    <property type="component" value="Chromosome"/>
</dbReference>
<evidence type="ECO:0000313" key="2">
    <source>
        <dbReference type="Proteomes" id="UP000007032"/>
    </source>
</evidence>
<dbReference type="HOGENOM" id="CLU_2699653_0_0_7"/>
<dbReference type="RefSeq" id="WP_006655559.1">
    <property type="nucleotide sequence ID" value="NZ_CM000776.2"/>
</dbReference>
<dbReference type="eggNOG" id="COG1977">
    <property type="taxonomic scope" value="Bacteria"/>
</dbReference>
<gene>
    <name evidence="1" type="primary">moaD</name>
    <name evidence="1" type="ORF">HCAN_0857</name>
</gene>
<dbReference type="InterPro" id="IPR003749">
    <property type="entry name" value="ThiS/MoaD-like"/>
</dbReference>
<dbReference type="AlphaFoldDB" id="C5ZWQ3"/>
<dbReference type="InterPro" id="IPR016155">
    <property type="entry name" value="Mopterin_synth/thiamin_S_b"/>
</dbReference>
<accession>C5ZWQ3</accession>
<name>C5ZWQ3_9HELI</name>